<proteinExistence type="predicted"/>
<organism evidence="1 2">
    <name type="scientific">Brevundimonas pondensis</name>
    <dbReference type="NCBI Taxonomy" id="2774189"/>
    <lineage>
        <taxon>Bacteria</taxon>
        <taxon>Pseudomonadati</taxon>
        <taxon>Pseudomonadota</taxon>
        <taxon>Alphaproteobacteria</taxon>
        <taxon>Caulobacterales</taxon>
        <taxon>Caulobacteraceae</taxon>
        <taxon>Brevundimonas</taxon>
    </lineage>
</organism>
<name>A0ABX7SMT9_9CAUL</name>
<dbReference type="InterPro" id="IPR030972">
    <property type="entry name" value="UrcA_uranyl"/>
</dbReference>
<evidence type="ECO:0000313" key="1">
    <source>
        <dbReference type="EMBL" id="QTC89014.1"/>
    </source>
</evidence>
<dbReference type="NCBIfam" id="TIGR04433">
    <property type="entry name" value="UrcA_uranyl"/>
    <property type="match status" value="1"/>
</dbReference>
<accession>A0ABX7SMT9</accession>
<dbReference type="Proteomes" id="UP000663942">
    <property type="component" value="Chromosome"/>
</dbReference>
<protein>
    <submittedName>
        <fullName evidence="1">UrcA family protein</fullName>
    </submittedName>
</protein>
<sequence length="99" mass="11210">MMIASLALALSASVSPAPELRVQISDLDFSRPEQAMTFIQRVDAAAQVFCDQHRAVVTPLSLQGTRACETEMRRFAVNRLDRERWTAAHRAALELRRER</sequence>
<keyword evidence="2" id="KW-1185">Reference proteome</keyword>
<gene>
    <name evidence="1" type="ORF">IFE19_06700</name>
</gene>
<dbReference type="RefSeq" id="WP_207826655.1">
    <property type="nucleotide sequence ID" value="NZ_CP062006.1"/>
</dbReference>
<dbReference type="EMBL" id="CP062006">
    <property type="protein sequence ID" value="QTC89014.1"/>
    <property type="molecule type" value="Genomic_DNA"/>
</dbReference>
<reference evidence="1 2" key="1">
    <citation type="submission" date="2020-09" db="EMBL/GenBank/DDBJ databases">
        <title>Brevundimonas sp. LVF1 isolated from an oligotrophic pond in Goettingen, Germany.</title>
        <authorList>
            <person name="Friedrich I."/>
            <person name="Klassen A."/>
            <person name="Neubauer H."/>
            <person name="Schneider D."/>
            <person name="Hertel R."/>
            <person name="Daniel R."/>
        </authorList>
    </citation>
    <scope>NUCLEOTIDE SEQUENCE [LARGE SCALE GENOMIC DNA]</scope>
    <source>
        <strain evidence="1 2">LVF1</strain>
    </source>
</reference>
<evidence type="ECO:0000313" key="2">
    <source>
        <dbReference type="Proteomes" id="UP000663942"/>
    </source>
</evidence>